<comment type="caution">
    <text evidence="1">The sequence shown here is derived from an EMBL/GenBank/DDBJ whole genome shotgun (WGS) entry which is preliminary data.</text>
</comment>
<keyword evidence="2" id="KW-1185">Reference proteome</keyword>
<sequence>MTCNNLRRAATRLGSATRDEQARGFRGDSSRDAVKARLSSATGRRCELARSSSSRLAGKQPLAAQQRQQQHCSNSEHLCDDGIGHPSPVDQVQLQLHSAPDVHRHGCLLPIRPQWRSDSSPASSQETHERLTWRQYVRHLAAPKPGHAAQPKHSSQSSPSVLGDTQRL</sequence>
<name>A0ACC2HU86_9PLEO</name>
<proteinExistence type="predicted"/>
<evidence type="ECO:0000313" key="2">
    <source>
        <dbReference type="Proteomes" id="UP001153331"/>
    </source>
</evidence>
<dbReference type="Proteomes" id="UP001153331">
    <property type="component" value="Unassembled WGS sequence"/>
</dbReference>
<organism evidence="1 2">
    <name type="scientific">Boeremia exigua</name>
    <dbReference type="NCBI Taxonomy" id="749465"/>
    <lineage>
        <taxon>Eukaryota</taxon>
        <taxon>Fungi</taxon>
        <taxon>Dikarya</taxon>
        <taxon>Ascomycota</taxon>
        <taxon>Pezizomycotina</taxon>
        <taxon>Dothideomycetes</taxon>
        <taxon>Pleosporomycetidae</taxon>
        <taxon>Pleosporales</taxon>
        <taxon>Pleosporineae</taxon>
        <taxon>Didymellaceae</taxon>
        <taxon>Boeremia</taxon>
    </lineage>
</organism>
<accession>A0ACC2HU86</accession>
<protein>
    <submittedName>
        <fullName evidence="1">Uncharacterized protein</fullName>
    </submittedName>
</protein>
<dbReference type="EMBL" id="JAPHNI010001195">
    <property type="protein sequence ID" value="KAJ8106349.1"/>
    <property type="molecule type" value="Genomic_DNA"/>
</dbReference>
<evidence type="ECO:0000313" key="1">
    <source>
        <dbReference type="EMBL" id="KAJ8106349.1"/>
    </source>
</evidence>
<reference evidence="1" key="1">
    <citation type="submission" date="2022-11" db="EMBL/GenBank/DDBJ databases">
        <title>Genome Sequence of Boeremia exigua.</title>
        <authorList>
            <person name="Buettner E."/>
        </authorList>
    </citation>
    <scope>NUCLEOTIDE SEQUENCE</scope>
    <source>
        <strain evidence="1">CU02</strain>
    </source>
</reference>
<gene>
    <name evidence="1" type="ORF">OPT61_g9596</name>
</gene>